<feature type="signal peptide" evidence="2">
    <location>
        <begin position="1"/>
        <end position="23"/>
    </location>
</feature>
<dbReference type="EMBL" id="BMIF01000025">
    <property type="protein sequence ID" value="GGA82207.1"/>
    <property type="molecule type" value="Genomic_DNA"/>
</dbReference>
<dbReference type="PIRSF" id="PIRSF017082">
    <property type="entry name" value="YflP"/>
    <property type="match status" value="1"/>
</dbReference>
<comment type="caution">
    <text evidence="3">The sequence shown here is derived from an EMBL/GenBank/DDBJ whole genome shotgun (WGS) entry which is preliminary data.</text>
</comment>
<evidence type="ECO:0000313" key="3">
    <source>
        <dbReference type="EMBL" id="GGA82207.1"/>
    </source>
</evidence>
<dbReference type="CDD" id="cd07012">
    <property type="entry name" value="PBP2_Bug_TTT"/>
    <property type="match status" value="1"/>
</dbReference>
<keyword evidence="2" id="KW-0732">Signal</keyword>
<protein>
    <recommendedName>
        <fullName evidence="5">Tripartite tricarboxylate transporter substrate binding protein</fullName>
    </recommendedName>
</protein>
<dbReference type="PANTHER" id="PTHR42928">
    <property type="entry name" value="TRICARBOXYLATE-BINDING PROTEIN"/>
    <property type="match status" value="1"/>
</dbReference>
<feature type="chain" id="PRO_5037341275" description="Tripartite tricarboxylate transporter substrate binding protein" evidence="2">
    <location>
        <begin position="24"/>
        <end position="322"/>
    </location>
</feature>
<reference evidence="3" key="2">
    <citation type="submission" date="2020-09" db="EMBL/GenBank/DDBJ databases">
        <authorList>
            <person name="Sun Q."/>
            <person name="Zhou Y."/>
        </authorList>
    </citation>
    <scope>NUCLEOTIDE SEQUENCE</scope>
    <source>
        <strain evidence="3">CGMCC 1.15320</strain>
    </source>
</reference>
<dbReference type="Gene3D" id="3.40.190.10">
    <property type="entry name" value="Periplasmic binding protein-like II"/>
    <property type="match status" value="1"/>
</dbReference>
<dbReference type="Pfam" id="PF03401">
    <property type="entry name" value="TctC"/>
    <property type="match status" value="1"/>
</dbReference>
<dbReference type="Proteomes" id="UP000636264">
    <property type="component" value="Unassembled WGS sequence"/>
</dbReference>
<comment type="similarity">
    <text evidence="1">Belongs to the UPF0065 (bug) family.</text>
</comment>
<accession>A0A916S3W9</accession>
<proteinExistence type="inferred from homology"/>
<evidence type="ECO:0008006" key="5">
    <source>
        <dbReference type="Google" id="ProtNLM"/>
    </source>
</evidence>
<gene>
    <name evidence="3" type="ORF">GCM10011385_40530</name>
</gene>
<evidence type="ECO:0000313" key="4">
    <source>
        <dbReference type="Proteomes" id="UP000636264"/>
    </source>
</evidence>
<dbReference type="Gene3D" id="3.40.190.150">
    <property type="entry name" value="Bordetella uptake gene, domain 1"/>
    <property type="match status" value="1"/>
</dbReference>
<keyword evidence="4" id="KW-1185">Reference proteome</keyword>
<sequence>MSLKSIVVAALSALTLSVSGAVAADFPTKPVSLVVPWPAGGGSDILMRMIAQKTSEKLGQSVVVVNQPGAGGSLALREVADGDKSGHTFSMIATGFIAEQYGNPNAPTLDQFKVLAFVGTDPAIMAARADTGLKTLDDLVRKAKEDPGKLRNANDQPGGTSYVAASLMKLKLGIDYTLVPYAGSAPVVQAILAGETQLATPSVTDLIAQHEAGEINILAVAGVERHFLAPDVPTFTEAGYPLVTGTVRALVVPADADPAAAEVLGKAIVDALNDESFNKTARDAGFTITPMGSEEATAFMENLDKEMYPVLLEAGLVKVRQK</sequence>
<dbReference type="RefSeq" id="WP_188722929.1">
    <property type="nucleotide sequence ID" value="NZ_BMIF01000025.1"/>
</dbReference>
<dbReference type="AlphaFoldDB" id="A0A916S3W9"/>
<evidence type="ECO:0000256" key="1">
    <source>
        <dbReference type="ARBA" id="ARBA00006987"/>
    </source>
</evidence>
<reference evidence="3" key="1">
    <citation type="journal article" date="2014" name="Int. J. Syst. Evol. Microbiol.">
        <title>Complete genome sequence of Corynebacterium casei LMG S-19264T (=DSM 44701T), isolated from a smear-ripened cheese.</title>
        <authorList>
            <consortium name="US DOE Joint Genome Institute (JGI-PGF)"/>
            <person name="Walter F."/>
            <person name="Albersmeier A."/>
            <person name="Kalinowski J."/>
            <person name="Ruckert C."/>
        </authorList>
    </citation>
    <scope>NUCLEOTIDE SEQUENCE</scope>
    <source>
        <strain evidence="3">CGMCC 1.15320</strain>
    </source>
</reference>
<organism evidence="3 4">
    <name type="scientific">Nitratireductor aestuarii</name>
    <dbReference type="NCBI Taxonomy" id="1735103"/>
    <lineage>
        <taxon>Bacteria</taxon>
        <taxon>Pseudomonadati</taxon>
        <taxon>Pseudomonadota</taxon>
        <taxon>Alphaproteobacteria</taxon>
        <taxon>Hyphomicrobiales</taxon>
        <taxon>Phyllobacteriaceae</taxon>
        <taxon>Nitratireductor</taxon>
    </lineage>
</organism>
<evidence type="ECO:0000256" key="2">
    <source>
        <dbReference type="SAM" id="SignalP"/>
    </source>
</evidence>
<name>A0A916S3W9_9HYPH</name>
<dbReference type="PANTHER" id="PTHR42928:SF5">
    <property type="entry name" value="BLR1237 PROTEIN"/>
    <property type="match status" value="1"/>
</dbReference>
<dbReference type="InterPro" id="IPR005064">
    <property type="entry name" value="BUG"/>
</dbReference>
<dbReference type="InterPro" id="IPR042100">
    <property type="entry name" value="Bug_dom1"/>
</dbReference>
<dbReference type="SUPFAM" id="SSF53850">
    <property type="entry name" value="Periplasmic binding protein-like II"/>
    <property type="match status" value="1"/>
</dbReference>